<dbReference type="InterPro" id="IPR032567">
    <property type="entry name" value="RTL1-rel"/>
</dbReference>
<dbReference type="SUPFAM" id="SSF57756">
    <property type="entry name" value="Retrovirus zinc finger-like domains"/>
    <property type="match status" value="1"/>
</dbReference>
<dbReference type="GO" id="GO:0008270">
    <property type="term" value="F:zinc ion binding"/>
    <property type="evidence" value="ECO:0007669"/>
    <property type="project" value="UniProtKB-KW"/>
</dbReference>
<feature type="region of interest" description="Disordered" evidence="2">
    <location>
        <begin position="282"/>
        <end position="316"/>
    </location>
</feature>
<dbReference type="PROSITE" id="PS00141">
    <property type="entry name" value="ASP_PROTEASE"/>
    <property type="match status" value="1"/>
</dbReference>
<evidence type="ECO:0000256" key="3">
    <source>
        <dbReference type="SAM" id="Phobius"/>
    </source>
</evidence>
<proteinExistence type="predicted"/>
<comment type="caution">
    <text evidence="5">The sequence shown here is derived from an EMBL/GenBank/DDBJ whole genome shotgun (WGS) entry which is preliminary data.</text>
</comment>
<dbReference type="Pfam" id="PF03732">
    <property type="entry name" value="Retrotrans_gag"/>
    <property type="match status" value="1"/>
</dbReference>
<dbReference type="InterPro" id="IPR036875">
    <property type="entry name" value="Znf_CCHC_sf"/>
</dbReference>
<dbReference type="CDD" id="cd00303">
    <property type="entry name" value="retropepsin_like"/>
    <property type="match status" value="1"/>
</dbReference>
<organism evidence="5 6">
    <name type="scientific">Lactuca sativa</name>
    <name type="common">Garden lettuce</name>
    <dbReference type="NCBI Taxonomy" id="4236"/>
    <lineage>
        <taxon>Eukaryota</taxon>
        <taxon>Viridiplantae</taxon>
        <taxon>Streptophyta</taxon>
        <taxon>Embryophyta</taxon>
        <taxon>Tracheophyta</taxon>
        <taxon>Spermatophyta</taxon>
        <taxon>Magnoliopsida</taxon>
        <taxon>eudicotyledons</taxon>
        <taxon>Gunneridae</taxon>
        <taxon>Pentapetalae</taxon>
        <taxon>asterids</taxon>
        <taxon>campanulids</taxon>
        <taxon>Asterales</taxon>
        <taxon>Asteraceae</taxon>
        <taxon>Cichorioideae</taxon>
        <taxon>Cichorieae</taxon>
        <taxon>Lactucinae</taxon>
        <taxon>Lactuca</taxon>
    </lineage>
</organism>
<keyword evidence="3" id="KW-0472">Membrane</keyword>
<keyword evidence="1" id="KW-0863">Zinc-finger</keyword>
<dbReference type="InterPro" id="IPR001969">
    <property type="entry name" value="Aspartic_peptidase_AS"/>
</dbReference>
<dbReference type="InterPro" id="IPR021109">
    <property type="entry name" value="Peptidase_aspartic_dom_sf"/>
</dbReference>
<dbReference type="SUPFAM" id="SSF56672">
    <property type="entry name" value="DNA/RNA polymerases"/>
    <property type="match status" value="1"/>
</dbReference>
<dbReference type="GO" id="GO:0004190">
    <property type="term" value="F:aspartic-type endopeptidase activity"/>
    <property type="evidence" value="ECO:0007669"/>
    <property type="project" value="InterPro"/>
</dbReference>
<dbReference type="Pfam" id="PF00098">
    <property type="entry name" value="zf-CCHC"/>
    <property type="match status" value="1"/>
</dbReference>
<dbReference type="EMBL" id="NBSK02000009">
    <property type="protein sequence ID" value="KAJ0186167.1"/>
    <property type="molecule type" value="Genomic_DNA"/>
</dbReference>
<dbReference type="GO" id="GO:0006508">
    <property type="term" value="P:proteolysis"/>
    <property type="evidence" value="ECO:0007669"/>
    <property type="project" value="InterPro"/>
</dbReference>
<feature type="transmembrane region" description="Helical" evidence="3">
    <location>
        <begin position="429"/>
        <end position="452"/>
    </location>
</feature>
<evidence type="ECO:0000313" key="6">
    <source>
        <dbReference type="Proteomes" id="UP000235145"/>
    </source>
</evidence>
<keyword evidence="1" id="KW-0862">Zinc</keyword>
<keyword evidence="3" id="KW-1133">Transmembrane helix</keyword>
<feature type="compositionally biased region" description="Gly residues" evidence="2">
    <location>
        <begin position="40"/>
        <end position="50"/>
    </location>
</feature>
<evidence type="ECO:0000259" key="4">
    <source>
        <dbReference type="PROSITE" id="PS50158"/>
    </source>
</evidence>
<dbReference type="Gene3D" id="3.10.10.10">
    <property type="entry name" value="HIV Type 1 Reverse Transcriptase, subunit A, domain 1"/>
    <property type="match status" value="1"/>
</dbReference>
<feature type="domain" description="CCHC-type" evidence="4">
    <location>
        <begin position="334"/>
        <end position="347"/>
    </location>
</feature>
<dbReference type="InterPro" id="IPR043502">
    <property type="entry name" value="DNA/RNA_pol_sf"/>
</dbReference>
<evidence type="ECO:0000256" key="2">
    <source>
        <dbReference type="SAM" id="MobiDB-lite"/>
    </source>
</evidence>
<reference evidence="5 6" key="1">
    <citation type="journal article" date="2017" name="Nat. Commun.">
        <title>Genome assembly with in vitro proximity ligation data and whole-genome triplication in lettuce.</title>
        <authorList>
            <person name="Reyes-Chin-Wo S."/>
            <person name="Wang Z."/>
            <person name="Yang X."/>
            <person name="Kozik A."/>
            <person name="Arikit S."/>
            <person name="Song C."/>
            <person name="Xia L."/>
            <person name="Froenicke L."/>
            <person name="Lavelle D.O."/>
            <person name="Truco M.J."/>
            <person name="Xia R."/>
            <person name="Zhu S."/>
            <person name="Xu C."/>
            <person name="Xu H."/>
            <person name="Xu X."/>
            <person name="Cox K."/>
            <person name="Korf I."/>
            <person name="Meyers B.C."/>
            <person name="Michelmore R.W."/>
        </authorList>
    </citation>
    <scope>NUCLEOTIDE SEQUENCE [LARGE SCALE GENOMIC DNA]</scope>
    <source>
        <strain evidence="6">cv. Salinas</strain>
        <tissue evidence="5">Seedlings</tissue>
    </source>
</reference>
<accession>A0A9R1WUL7</accession>
<dbReference type="PANTHER" id="PTHR15503">
    <property type="entry name" value="LDOC1 RELATED"/>
    <property type="match status" value="1"/>
</dbReference>
<dbReference type="InterPro" id="IPR001878">
    <property type="entry name" value="Znf_CCHC"/>
</dbReference>
<dbReference type="PANTHER" id="PTHR15503:SF41">
    <property type="entry name" value="NUCLEOTIDYLTRANSFERASE, RIBONUCLEASE H"/>
    <property type="match status" value="1"/>
</dbReference>
<dbReference type="InterPro" id="IPR005162">
    <property type="entry name" value="Retrotrans_gag_dom"/>
</dbReference>
<feature type="domain" description="CCHC-type" evidence="4">
    <location>
        <begin position="361"/>
        <end position="376"/>
    </location>
</feature>
<dbReference type="SMART" id="SM00343">
    <property type="entry name" value="ZnF_C2HC"/>
    <property type="match status" value="2"/>
</dbReference>
<dbReference type="Gene3D" id="2.40.70.10">
    <property type="entry name" value="Acid Proteases"/>
    <property type="match status" value="1"/>
</dbReference>
<dbReference type="PROSITE" id="PS50158">
    <property type="entry name" value="ZF_CCHC"/>
    <property type="match status" value="2"/>
</dbReference>
<dbReference type="SUPFAM" id="SSF50630">
    <property type="entry name" value="Acid proteases"/>
    <property type="match status" value="1"/>
</dbReference>
<keyword evidence="1" id="KW-0479">Metal-binding</keyword>
<name>A0A9R1WUL7_LACSA</name>
<sequence length="792" mass="88303">MWKVVWARTTESRGSVPEPRKAKTRPGNLMVVLRSRPVDGGSGEGSGSGSGSEPVDEGLREFIASEITRGILESTPILFGSIKEGIMELMEDRLRAFRSDLASSQSGSRTLSFKDFRGSGVSDFHGVKDPIAARRWITDIESAQMISFCPEGSKVMYAAGCLRDRAWDWWESVGDSLGASAIEAMTWLDFVTRFRAEFAPAVELQQLAREFLDMRQTTEITAKFWERPLSVPQYAGDEDMRRTRYHDMLRADIREHVSFSACPTLDSMIARAREREIDLEQIRKRKSEEGQTGGAWGKKPKGSDAGPKGQQGRGRCQKCGKSHEGACRMGLSGCYKCGKPGHISRDCTAPVAVIQTSELLCFHCNQRGHKKANCPQLTVSAPVKALAPATLRITDSRQGKVEAPVVRSRAFQLTTEEARAAPDMVTGMILSLYLLFYDVMILICAPYIYLYALGSFHVNDIPIQVLFDSGASRSFVSLALSKRFHETSGELDCPLEVEIADDRSVRASIVFQDCVLRLFEERYLVDLVPILLRGNKVIIGMDWLSPNGAVIDCAQQLVRVRTPSEGELVIHGERPQCGPAVCSAARARRYLQQGCAGYVAYLMDTREAGKATVSEVPVVRDFADVFPEELLGIPPERQVEFRIDLILGAAPIAKAPYRLAPPEMQELSTQLQELLDKGFIRPSSSPWGAPILFVKKKDGLHRMCIDYRELNKVMVKNLGVPAGANMSLKKNWKPIIEKFHSRLSVWKVKMLSFGGRLTLIKFVLNSLPTYYFSLFKAPNGIIDELEKLRRRF</sequence>
<dbReference type="Proteomes" id="UP000235145">
    <property type="component" value="Unassembled WGS sequence"/>
</dbReference>
<feature type="region of interest" description="Disordered" evidence="2">
    <location>
        <begin position="1"/>
        <end position="56"/>
    </location>
</feature>
<evidence type="ECO:0000256" key="1">
    <source>
        <dbReference type="PROSITE-ProRule" id="PRU00047"/>
    </source>
</evidence>
<dbReference type="Pfam" id="PF08284">
    <property type="entry name" value="RVP_2"/>
    <property type="match status" value="1"/>
</dbReference>
<gene>
    <name evidence="5" type="ORF">LSAT_V11C900467450</name>
</gene>
<keyword evidence="3" id="KW-0812">Transmembrane</keyword>
<keyword evidence="6" id="KW-1185">Reference proteome</keyword>
<dbReference type="GO" id="GO:0003676">
    <property type="term" value="F:nucleic acid binding"/>
    <property type="evidence" value="ECO:0007669"/>
    <property type="project" value="InterPro"/>
</dbReference>
<dbReference type="AlphaFoldDB" id="A0A9R1WUL7"/>
<protein>
    <recommendedName>
        <fullName evidence="4">CCHC-type domain-containing protein</fullName>
    </recommendedName>
</protein>
<dbReference type="Gene3D" id="4.10.60.10">
    <property type="entry name" value="Zinc finger, CCHC-type"/>
    <property type="match status" value="1"/>
</dbReference>
<evidence type="ECO:0000313" key="5">
    <source>
        <dbReference type="EMBL" id="KAJ0186167.1"/>
    </source>
</evidence>